<reference evidence="4" key="1">
    <citation type="journal article" date="2019" name="Int. J. Syst. Evol. Microbiol.">
        <title>The Global Catalogue of Microorganisms (GCM) 10K type strain sequencing project: providing services to taxonomists for standard genome sequencing and annotation.</title>
        <authorList>
            <consortium name="The Broad Institute Genomics Platform"/>
            <consortium name="The Broad Institute Genome Sequencing Center for Infectious Disease"/>
            <person name="Wu L."/>
            <person name="Ma J."/>
        </authorList>
    </citation>
    <scope>NUCLEOTIDE SEQUENCE [LARGE SCALE GENOMIC DNA]</scope>
    <source>
        <strain evidence="4">KCTC 42424</strain>
    </source>
</reference>
<gene>
    <name evidence="3" type="ORF">ACFOMG_05980</name>
</gene>
<keyword evidence="2" id="KW-0732">Signal</keyword>
<evidence type="ECO:0000313" key="4">
    <source>
        <dbReference type="Proteomes" id="UP001595722"/>
    </source>
</evidence>
<dbReference type="Proteomes" id="UP001595722">
    <property type="component" value="Unassembled WGS sequence"/>
</dbReference>
<proteinExistence type="predicted"/>
<dbReference type="Pfam" id="PF07044">
    <property type="entry name" value="DUF1329"/>
    <property type="match status" value="1"/>
</dbReference>
<name>A0ABV7VQ48_9GAMM</name>
<dbReference type="EMBL" id="JBHRYB010000005">
    <property type="protein sequence ID" value="MFC3679661.1"/>
    <property type="molecule type" value="Genomic_DNA"/>
</dbReference>
<feature type="chain" id="PRO_5046988614" evidence="2">
    <location>
        <begin position="24"/>
        <end position="456"/>
    </location>
</feature>
<evidence type="ECO:0000313" key="3">
    <source>
        <dbReference type="EMBL" id="MFC3679661.1"/>
    </source>
</evidence>
<feature type="signal peptide" evidence="2">
    <location>
        <begin position="1"/>
        <end position="23"/>
    </location>
</feature>
<keyword evidence="4" id="KW-1185">Reference proteome</keyword>
<accession>A0ABV7VQ48</accession>
<dbReference type="RefSeq" id="WP_376865409.1">
    <property type="nucleotide sequence ID" value="NZ_JBHRYB010000005.1"/>
</dbReference>
<evidence type="ECO:0000256" key="1">
    <source>
        <dbReference type="SAM" id="MobiDB-lite"/>
    </source>
</evidence>
<evidence type="ECO:0000256" key="2">
    <source>
        <dbReference type="SAM" id="SignalP"/>
    </source>
</evidence>
<protein>
    <submittedName>
        <fullName evidence="3">DUF1329 domain-containing protein</fullName>
    </submittedName>
</protein>
<dbReference type="InterPro" id="IPR010752">
    <property type="entry name" value="DUF1329"/>
</dbReference>
<comment type="caution">
    <text evidence="3">The sequence shown here is derived from an EMBL/GenBank/DDBJ whole genome shotgun (WGS) entry which is preliminary data.</text>
</comment>
<feature type="region of interest" description="Disordered" evidence="1">
    <location>
        <begin position="431"/>
        <end position="456"/>
    </location>
</feature>
<organism evidence="3 4">
    <name type="scientific">Bacterioplanoides pacificum</name>
    <dbReference type="NCBI Taxonomy" id="1171596"/>
    <lineage>
        <taxon>Bacteria</taxon>
        <taxon>Pseudomonadati</taxon>
        <taxon>Pseudomonadota</taxon>
        <taxon>Gammaproteobacteria</taxon>
        <taxon>Oceanospirillales</taxon>
        <taxon>Oceanospirillaceae</taxon>
        <taxon>Bacterioplanoides</taxon>
    </lineage>
</organism>
<dbReference type="CDD" id="cd16329">
    <property type="entry name" value="LolA_like"/>
    <property type="match status" value="1"/>
</dbReference>
<dbReference type="Gene3D" id="2.50.20.10">
    <property type="entry name" value="Lipoprotein localisation LolA/LolB/LppX"/>
    <property type="match status" value="1"/>
</dbReference>
<sequence>MKKNNWIATGALALSLAASSAMAAVSVKQAERLKGELTPLGAERAGNKAGDIPPWRGGLSLPPVQYSEVGQHHPDPYENDQPLFTITTANMQKYADFLTDGQKAMFKTYPDTFRMPVYPTRRTAAAPDWVYENTYKNALRAELAEGGNGLLYAYGGIPFPIANNGLEAIWNHITRWRGVYLTRRASEIAVQVNGDFSLVTVQQEVEFNYYRQDRSVDDLDNILFYYLSFTKAPARLAGGAVLVHETLNQVDEPRQAWGYNAGQRRVRRAPNLAYDTPIAAADGLRYADDTDMFNGAPDRYNWKLVGKEEVYIPYNSYKLSSNKSSYKDVINPGHLNPEYTRYEKHRVWVVEATLKDGMRHVYHKRRFYIDEDTWGIAVADLYDSTGELWRVNMAYIKTYYELPVTWTTLDVFHDLKAKRYHVQGLDSEERKTIDYSQEPPGERYFTPSELRRRGRR</sequence>